<dbReference type="RefSeq" id="WP_379863131.1">
    <property type="nucleotide sequence ID" value="NZ_JBHTBW010000006.1"/>
</dbReference>
<feature type="repeat" description="TPR" evidence="3">
    <location>
        <begin position="187"/>
        <end position="220"/>
    </location>
</feature>
<accession>A0ABW2RG89</accession>
<dbReference type="Gene3D" id="1.10.472.10">
    <property type="entry name" value="Cyclin-like"/>
    <property type="match status" value="1"/>
</dbReference>
<organism evidence="4 5">
    <name type="scientific">Laceyella putida</name>
    <dbReference type="NCBI Taxonomy" id="110101"/>
    <lineage>
        <taxon>Bacteria</taxon>
        <taxon>Bacillati</taxon>
        <taxon>Bacillota</taxon>
        <taxon>Bacilli</taxon>
        <taxon>Bacillales</taxon>
        <taxon>Thermoactinomycetaceae</taxon>
        <taxon>Laceyella</taxon>
    </lineage>
</organism>
<keyword evidence="5" id="KW-1185">Reference proteome</keyword>
<keyword evidence="2 3" id="KW-0802">TPR repeat</keyword>
<dbReference type="Pfam" id="PF14559">
    <property type="entry name" value="TPR_19"/>
    <property type="match status" value="2"/>
</dbReference>
<evidence type="ECO:0000256" key="2">
    <source>
        <dbReference type="ARBA" id="ARBA00022803"/>
    </source>
</evidence>
<evidence type="ECO:0000313" key="5">
    <source>
        <dbReference type="Proteomes" id="UP001596500"/>
    </source>
</evidence>
<dbReference type="Proteomes" id="UP001596500">
    <property type="component" value="Unassembled WGS sequence"/>
</dbReference>
<evidence type="ECO:0000256" key="1">
    <source>
        <dbReference type="ARBA" id="ARBA00022737"/>
    </source>
</evidence>
<dbReference type="SMART" id="SM00028">
    <property type="entry name" value="TPR"/>
    <property type="match status" value="4"/>
</dbReference>
<dbReference type="InterPro" id="IPR019734">
    <property type="entry name" value="TPR_rpt"/>
</dbReference>
<dbReference type="Gene3D" id="1.25.40.10">
    <property type="entry name" value="Tetratricopeptide repeat domain"/>
    <property type="match status" value="2"/>
</dbReference>
<reference evidence="5" key="1">
    <citation type="journal article" date="2019" name="Int. J. Syst. Evol. Microbiol.">
        <title>The Global Catalogue of Microorganisms (GCM) 10K type strain sequencing project: providing services to taxonomists for standard genome sequencing and annotation.</title>
        <authorList>
            <consortium name="The Broad Institute Genomics Platform"/>
            <consortium name="The Broad Institute Genome Sequencing Center for Infectious Disease"/>
            <person name="Wu L."/>
            <person name="Ma J."/>
        </authorList>
    </citation>
    <scope>NUCLEOTIDE SEQUENCE [LARGE SCALE GENOMIC DNA]</scope>
    <source>
        <strain evidence="5">CGMCC 1.12942</strain>
    </source>
</reference>
<dbReference type="EMBL" id="JBHTBW010000006">
    <property type="protein sequence ID" value="MFC7439930.1"/>
    <property type="molecule type" value="Genomic_DNA"/>
</dbReference>
<dbReference type="InterPro" id="IPR011990">
    <property type="entry name" value="TPR-like_helical_dom_sf"/>
</dbReference>
<dbReference type="PANTHER" id="PTHR44943:SF8">
    <property type="entry name" value="TPR REPEAT-CONTAINING PROTEIN MJ0263"/>
    <property type="match status" value="1"/>
</dbReference>
<comment type="caution">
    <text evidence="4">The sequence shown here is derived from an EMBL/GenBank/DDBJ whole genome shotgun (WGS) entry which is preliminary data.</text>
</comment>
<dbReference type="SUPFAM" id="SSF48452">
    <property type="entry name" value="TPR-like"/>
    <property type="match status" value="1"/>
</dbReference>
<feature type="repeat" description="TPR" evidence="3">
    <location>
        <begin position="19"/>
        <end position="52"/>
    </location>
</feature>
<gene>
    <name evidence="4" type="ORF">ACFQNG_01970</name>
</gene>
<proteinExistence type="predicted"/>
<evidence type="ECO:0000256" key="3">
    <source>
        <dbReference type="PROSITE-ProRule" id="PRU00339"/>
    </source>
</evidence>
<protein>
    <submittedName>
        <fullName evidence="4">Tetratricopeptide repeat protein</fullName>
    </submittedName>
</protein>
<dbReference type="InterPro" id="IPR051685">
    <property type="entry name" value="Ycf3/AcsC/BcsC/TPR_MFPF"/>
</dbReference>
<sequence length="543" mass="62466">MKKTQVGINKKVVRLKMDAGFFFERAVRSLDRHRYDKAVKYFRLAMEKEPDNPINHCNLAGILSELGRFEESNEVLEQVIDQVAPDLYECLFYMANNAANMGDLELAEDYLLEYLQQDPEGEFAEEAEEMLVMLAQELGRPPREPLPPHQPLHVQQHEEARHHLEQGRFLQAIQMLEAMMEEYPEFLAARNNLALAYYYVGDMERAMSCITDVLEIDPNNLHALCNLAVLSYHMGEVKKSNQIIGMLKKLIPLNQEHACKLATTLGILGEHVVAYELFSRLVKYDDSQTVSLYHYAAVAAWNSGFPERALGYWRRAAKIDPEAEVPVFYLINAKELAQEEPLPKLHYHYQLPFEEQYLRLQDLASDQELLEQWKGNPLIRSSFFWALSRGDLETKRQVLKLLAWIADDEVARLLQQFIRQEGLEPELKELAQGILLQLGVDLSPSPENGEQILICCLDHMTEPTPEMKRAAERLWVLVKEELAEQLQQVRKIEGWAAALEYLVAKHLGVQLTQKEVAEKYQISLSSVSRYVKLLGPTAKRCFT</sequence>
<dbReference type="InterPro" id="IPR036915">
    <property type="entry name" value="Cyclin-like_sf"/>
</dbReference>
<dbReference type="PROSITE" id="PS50005">
    <property type="entry name" value="TPR"/>
    <property type="match status" value="2"/>
</dbReference>
<dbReference type="PANTHER" id="PTHR44943">
    <property type="entry name" value="CELLULOSE SYNTHASE OPERON PROTEIN C"/>
    <property type="match status" value="1"/>
</dbReference>
<dbReference type="CDD" id="cd00043">
    <property type="entry name" value="CYCLIN_SF"/>
    <property type="match status" value="1"/>
</dbReference>
<name>A0ABW2RG89_9BACL</name>
<evidence type="ECO:0000313" key="4">
    <source>
        <dbReference type="EMBL" id="MFC7439930.1"/>
    </source>
</evidence>
<dbReference type="SUPFAM" id="SSF47954">
    <property type="entry name" value="Cyclin-like"/>
    <property type="match status" value="1"/>
</dbReference>
<keyword evidence="1" id="KW-0677">Repeat</keyword>